<evidence type="ECO:0000259" key="5">
    <source>
        <dbReference type="Pfam" id="PF00891"/>
    </source>
</evidence>
<dbReference type="InterPro" id="IPR036388">
    <property type="entry name" value="WH-like_DNA-bd_sf"/>
</dbReference>
<dbReference type="Pfam" id="PF08100">
    <property type="entry name" value="Dimerisation"/>
    <property type="match status" value="1"/>
</dbReference>
<dbReference type="STRING" id="2082308.A0A2K1QGP2"/>
<dbReference type="GO" id="GO:0008171">
    <property type="term" value="F:O-methyltransferase activity"/>
    <property type="evidence" value="ECO:0007669"/>
    <property type="project" value="InterPro"/>
</dbReference>
<dbReference type="PANTHER" id="PTHR43712">
    <property type="entry name" value="PUTATIVE (AFU_ORTHOLOGUE AFUA_4G14580)-RELATED"/>
    <property type="match status" value="1"/>
</dbReference>
<comment type="caution">
    <text evidence="7">The sequence shown here is derived from an EMBL/GenBank/DDBJ whole genome shotgun (WGS) entry which is preliminary data.</text>
</comment>
<feature type="active site" description="Proton acceptor" evidence="4">
    <location>
        <position position="329"/>
    </location>
</feature>
<feature type="domain" description="O-methyltransferase C-terminal" evidence="5">
    <location>
        <begin position="235"/>
        <end position="401"/>
    </location>
</feature>
<dbReference type="AlphaFoldDB" id="A0A2K1QGP2"/>
<evidence type="ECO:0000259" key="6">
    <source>
        <dbReference type="Pfam" id="PF08100"/>
    </source>
</evidence>
<dbReference type="EMBL" id="NKHZ01000088">
    <property type="protein sequence ID" value="PNS14337.1"/>
    <property type="molecule type" value="Genomic_DNA"/>
</dbReference>
<dbReference type="InterPro" id="IPR016461">
    <property type="entry name" value="COMT-like"/>
</dbReference>
<dbReference type="InterPro" id="IPR036390">
    <property type="entry name" value="WH_DNA-bd_sf"/>
</dbReference>
<dbReference type="SUPFAM" id="SSF46785">
    <property type="entry name" value="Winged helix' DNA-binding domain"/>
    <property type="match status" value="1"/>
</dbReference>
<dbReference type="OrthoDB" id="1606438at2759"/>
<evidence type="ECO:0000256" key="4">
    <source>
        <dbReference type="PIRSR" id="PIRSR005739-1"/>
    </source>
</evidence>
<dbReference type="Gene3D" id="1.10.10.10">
    <property type="entry name" value="Winged helix-like DNA-binding domain superfamily/Winged helix DNA-binding domain"/>
    <property type="match status" value="1"/>
</dbReference>
<name>A0A2K1QGP2_9PEZI</name>
<protein>
    <submittedName>
        <fullName evidence="7">Sterigmatocystin 8-O-methyltransferase</fullName>
    </submittedName>
</protein>
<dbReference type="InterPro" id="IPR029063">
    <property type="entry name" value="SAM-dependent_MTases_sf"/>
</dbReference>
<reference evidence="7 8" key="1">
    <citation type="submission" date="2017-06" db="EMBL/GenBank/DDBJ databases">
        <title>Draft genome sequence of a variant of Elsinoe murrayae.</title>
        <authorList>
            <person name="Cheng Q."/>
        </authorList>
    </citation>
    <scope>NUCLEOTIDE SEQUENCE [LARGE SCALE GENOMIC DNA]</scope>
    <source>
        <strain evidence="7 8">CQ-2017a</strain>
    </source>
</reference>
<keyword evidence="1 7" id="KW-0489">Methyltransferase</keyword>
<dbReference type="GO" id="GO:0032259">
    <property type="term" value="P:methylation"/>
    <property type="evidence" value="ECO:0007669"/>
    <property type="project" value="UniProtKB-KW"/>
</dbReference>
<dbReference type="Gene3D" id="3.40.50.150">
    <property type="entry name" value="Vaccinia Virus protein VP39"/>
    <property type="match status" value="1"/>
</dbReference>
<dbReference type="PANTHER" id="PTHR43712:SF2">
    <property type="entry name" value="O-METHYLTRANSFERASE CICE"/>
    <property type="match status" value="1"/>
</dbReference>
<dbReference type="Pfam" id="PF00891">
    <property type="entry name" value="Methyltransf_2"/>
    <property type="match status" value="1"/>
</dbReference>
<dbReference type="InterPro" id="IPR012967">
    <property type="entry name" value="COMT_dimerisation"/>
</dbReference>
<sequence length="403" mass="44573">MSSTTTSRHELLQTLKDLHEHLRVVKTTLDREDIKEAIDTSLHPNGRGDLPDSDVVRAADQVIDQLKSIDNVLEDGHKRLADVIFAYVSTKSLLSAVRLGVSGILHAKGPQTIVDLAKACHASPKTLSQVLGLLIDNGIFSYGPQKGTISNNHVSELLEPDHWTQWHQWVETYGDIFYEIARGIPDATKELETRSPAGVVFNSDLRFPALIEQKGWATQVHSTLGAGSVAQLPGMLQDYDWGQFTGLKIFDIGGGSGDLLAGLLRENQGLRGGILDVPDVITRAKTAFHTPTGRFNDLSDRVAEGDLIAGNFFEAVPQSEVYTMKWTLHNWNDDDASRILQNIRRSIISHPLSRLVVLDAVLQPGHSNRMSRYADVQMLMATRSGERSDSEFRDLALRSGWKV</sequence>
<proteinExistence type="predicted"/>
<dbReference type="GO" id="GO:0046983">
    <property type="term" value="F:protein dimerization activity"/>
    <property type="evidence" value="ECO:0007669"/>
    <property type="project" value="InterPro"/>
</dbReference>
<organism evidence="7 8">
    <name type="scientific">Sphaceloma murrayae</name>
    <dbReference type="NCBI Taxonomy" id="2082308"/>
    <lineage>
        <taxon>Eukaryota</taxon>
        <taxon>Fungi</taxon>
        <taxon>Dikarya</taxon>
        <taxon>Ascomycota</taxon>
        <taxon>Pezizomycotina</taxon>
        <taxon>Dothideomycetes</taxon>
        <taxon>Dothideomycetidae</taxon>
        <taxon>Myriangiales</taxon>
        <taxon>Elsinoaceae</taxon>
        <taxon>Sphaceloma</taxon>
    </lineage>
</organism>
<dbReference type="SUPFAM" id="SSF53335">
    <property type="entry name" value="S-adenosyl-L-methionine-dependent methyltransferases"/>
    <property type="match status" value="1"/>
</dbReference>
<dbReference type="InParanoid" id="A0A2K1QGP2"/>
<evidence type="ECO:0000313" key="7">
    <source>
        <dbReference type="EMBL" id="PNS14337.1"/>
    </source>
</evidence>
<gene>
    <name evidence="7" type="ORF">CAC42_6850</name>
</gene>
<dbReference type="Proteomes" id="UP000243797">
    <property type="component" value="Unassembled WGS sequence"/>
</dbReference>
<keyword evidence="3" id="KW-0949">S-adenosyl-L-methionine</keyword>
<feature type="domain" description="O-methyltransferase dimerisation" evidence="6">
    <location>
        <begin position="82"/>
        <end position="158"/>
    </location>
</feature>
<accession>A0A2K1QGP2</accession>
<dbReference type="PROSITE" id="PS51683">
    <property type="entry name" value="SAM_OMT_II"/>
    <property type="match status" value="1"/>
</dbReference>
<keyword evidence="2 7" id="KW-0808">Transferase</keyword>
<keyword evidence="8" id="KW-1185">Reference proteome</keyword>
<evidence type="ECO:0000313" key="8">
    <source>
        <dbReference type="Proteomes" id="UP000243797"/>
    </source>
</evidence>
<evidence type="ECO:0000256" key="2">
    <source>
        <dbReference type="ARBA" id="ARBA00022679"/>
    </source>
</evidence>
<dbReference type="InterPro" id="IPR001077">
    <property type="entry name" value="COMT_C"/>
</dbReference>
<dbReference type="Gene3D" id="1.10.287.1350">
    <property type="match status" value="1"/>
</dbReference>
<dbReference type="PIRSF" id="PIRSF005739">
    <property type="entry name" value="O-mtase"/>
    <property type="match status" value="1"/>
</dbReference>
<evidence type="ECO:0000256" key="3">
    <source>
        <dbReference type="ARBA" id="ARBA00022691"/>
    </source>
</evidence>
<evidence type="ECO:0000256" key="1">
    <source>
        <dbReference type="ARBA" id="ARBA00022603"/>
    </source>
</evidence>